<dbReference type="InterPro" id="IPR013154">
    <property type="entry name" value="ADH-like_N"/>
</dbReference>
<dbReference type="Gene3D" id="3.90.180.10">
    <property type="entry name" value="Medium-chain alcohol dehydrogenases, catalytic domain"/>
    <property type="match status" value="1"/>
</dbReference>
<dbReference type="PANTHER" id="PTHR43677:SF4">
    <property type="entry name" value="QUINONE OXIDOREDUCTASE-LIKE PROTEIN 2"/>
    <property type="match status" value="1"/>
</dbReference>
<name>A0ABD5RWA9_9EURY</name>
<dbReference type="AlphaFoldDB" id="A0ABD5RWA9"/>
<gene>
    <name evidence="2" type="ORF">ACFQE1_04905</name>
</gene>
<dbReference type="CDD" id="cd08273">
    <property type="entry name" value="MDR8"/>
    <property type="match status" value="1"/>
</dbReference>
<dbReference type="GO" id="GO:0043168">
    <property type="term" value="F:anion binding"/>
    <property type="evidence" value="ECO:0007669"/>
    <property type="project" value="UniProtKB-ARBA"/>
</dbReference>
<dbReference type="InterPro" id="IPR011032">
    <property type="entry name" value="GroES-like_sf"/>
</dbReference>
<dbReference type="InterPro" id="IPR020843">
    <property type="entry name" value="ER"/>
</dbReference>
<proteinExistence type="predicted"/>
<dbReference type="GO" id="GO:0016616">
    <property type="term" value="F:oxidoreductase activity, acting on the CH-OH group of donors, NAD or NADP as acceptor"/>
    <property type="evidence" value="ECO:0007669"/>
    <property type="project" value="UniProtKB-ARBA"/>
</dbReference>
<dbReference type="GO" id="GO:0044281">
    <property type="term" value="P:small molecule metabolic process"/>
    <property type="evidence" value="ECO:0007669"/>
    <property type="project" value="UniProtKB-ARBA"/>
</dbReference>
<feature type="domain" description="Enoyl reductase (ER)" evidence="1">
    <location>
        <begin position="45"/>
        <end position="367"/>
    </location>
</feature>
<dbReference type="Pfam" id="PF08240">
    <property type="entry name" value="ADH_N"/>
    <property type="match status" value="1"/>
</dbReference>
<evidence type="ECO:0000259" key="1">
    <source>
        <dbReference type="SMART" id="SM00829"/>
    </source>
</evidence>
<dbReference type="PANTHER" id="PTHR43677">
    <property type="entry name" value="SHORT-CHAIN DEHYDROGENASE/REDUCTASE"/>
    <property type="match status" value="1"/>
</dbReference>
<dbReference type="Proteomes" id="UP001596328">
    <property type="component" value="Unassembled WGS sequence"/>
</dbReference>
<evidence type="ECO:0000313" key="3">
    <source>
        <dbReference type="Proteomes" id="UP001596328"/>
    </source>
</evidence>
<keyword evidence="3" id="KW-1185">Reference proteome</keyword>
<sequence length="372" mass="39908">MLAESLSLTRLASIKRSLGVSKLSSKPTQTTGPIEATEVVMPRTGAADGLRLQRRRIPYPAAGDVTVRVEAAGVSFAEVQMLRGRYFNQPAFPFVPGYDLVGEVVEIGSDVSHLTVGQRVAALTETGSWATHAVVPAEKLVPVPDGLDPGEVVSLVTNGVTAYQMLHRIARIHAGDTVVVHGASGGVGTVLTQLAREAGVDVIGTASASKHDLLRELGAVPIDYRIDDLPARIREIAPDGVDAVFDHVGGAGLVDSWRMLGPGGRLVSYGVASALDDEGHRLRPFVPILARWILWNASELLTGGNQRATFYYVQRWPGRFSEDLTELLRLLGEEKIDGQVARRFPLEEAADALESLDSGRARGKVVLVPSEY</sequence>
<dbReference type="Pfam" id="PF13602">
    <property type="entry name" value="ADH_zinc_N_2"/>
    <property type="match status" value="1"/>
</dbReference>
<dbReference type="SMART" id="SM00829">
    <property type="entry name" value="PKS_ER"/>
    <property type="match status" value="1"/>
</dbReference>
<dbReference type="GO" id="GO:0030554">
    <property type="term" value="F:adenyl nucleotide binding"/>
    <property type="evidence" value="ECO:0007669"/>
    <property type="project" value="UniProtKB-ARBA"/>
</dbReference>
<evidence type="ECO:0000313" key="2">
    <source>
        <dbReference type="EMBL" id="MFC6723729.1"/>
    </source>
</evidence>
<reference evidence="2 3" key="1">
    <citation type="journal article" date="2019" name="Int. J. Syst. Evol. Microbiol.">
        <title>The Global Catalogue of Microorganisms (GCM) 10K type strain sequencing project: providing services to taxonomists for standard genome sequencing and annotation.</title>
        <authorList>
            <consortium name="The Broad Institute Genomics Platform"/>
            <consortium name="The Broad Institute Genome Sequencing Center for Infectious Disease"/>
            <person name="Wu L."/>
            <person name="Ma J."/>
        </authorList>
    </citation>
    <scope>NUCLEOTIDE SEQUENCE [LARGE SCALE GENOMIC DNA]</scope>
    <source>
        <strain evidence="2 3">NBRC 111368</strain>
    </source>
</reference>
<dbReference type="SUPFAM" id="SSF51735">
    <property type="entry name" value="NAD(P)-binding Rossmann-fold domains"/>
    <property type="match status" value="1"/>
</dbReference>
<organism evidence="2 3">
    <name type="scientific">Halobium palmae</name>
    <dbReference type="NCBI Taxonomy" id="1776492"/>
    <lineage>
        <taxon>Archaea</taxon>
        <taxon>Methanobacteriati</taxon>
        <taxon>Methanobacteriota</taxon>
        <taxon>Stenosarchaea group</taxon>
        <taxon>Halobacteria</taxon>
        <taxon>Halobacteriales</taxon>
        <taxon>Haloferacaceae</taxon>
        <taxon>Halobium</taxon>
    </lineage>
</organism>
<dbReference type="InterPro" id="IPR051397">
    <property type="entry name" value="Zn-ADH-like_protein"/>
</dbReference>
<dbReference type="EMBL" id="JBHSWU010000040">
    <property type="protein sequence ID" value="MFC6723729.1"/>
    <property type="molecule type" value="Genomic_DNA"/>
</dbReference>
<dbReference type="Gene3D" id="3.40.50.720">
    <property type="entry name" value="NAD(P)-binding Rossmann-like Domain"/>
    <property type="match status" value="1"/>
</dbReference>
<protein>
    <submittedName>
        <fullName evidence="2">Medium chain dehydrogenase/reductase family protein</fullName>
    </submittedName>
</protein>
<accession>A0ABD5RWA9</accession>
<dbReference type="SUPFAM" id="SSF50129">
    <property type="entry name" value="GroES-like"/>
    <property type="match status" value="1"/>
</dbReference>
<dbReference type="InterPro" id="IPR036291">
    <property type="entry name" value="NAD(P)-bd_dom_sf"/>
</dbReference>
<comment type="caution">
    <text evidence="2">The sequence shown here is derived from an EMBL/GenBank/DDBJ whole genome shotgun (WGS) entry which is preliminary data.</text>
</comment>